<evidence type="ECO:0000313" key="1">
    <source>
        <dbReference type="EMBL" id="TQL18029.1"/>
    </source>
</evidence>
<dbReference type="Proteomes" id="UP000316887">
    <property type="component" value="Unassembled WGS sequence"/>
</dbReference>
<name>A0A542W3D7_ZYMMB</name>
<dbReference type="AlphaFoldDB" id="A0A542W3D7"/>
<dbReference type="EMBL" id="VFOF01000001">
    <property type="protein sequence ID" value="TQL18029.1"/>
    <property type="molecule type" value="Genomic_DNA"/>
</dbReference>
<dbReference type="RefSeq" id="WP_141920467.1">
    <property type="nucleotide sequence ID" value="NZ_VFOF01000001.1"/>
</dbReference>
<dbReference type="InterPro" id="IPR021252">
    <property type="entry name" value="DUF2794"/>
</dbReference>
<proteinExistence type="predicted"/>
<dbReference type="Pfam" id="PF10984">
    <property type="entry name" value="DUF2794"/>
    <property type="match status" value="1"/>
</dbReference>
<gene>
    <name evidence="1" type="ORF">FBY58_1643</name>
</gene>
<protein>
    <submittedName>
        <fullName evidence="1">Uncharacterized protein DUF2794</fullName>
    </submittedName>
</protein>
<reference evidence="1 2" key="1">
    <citation type="submission" date="2019-06" db="EMBL/GenBank/DDBJ databases">
        <title>Genome sequencing of Zymomonas mobilis strains for genetic engineering and biofuel applications.</title>
        <authorList>
            <person name="Teravest M."/>
        </authorList>
    </citation>
    <scope>NUCLEOTIDE SEQUENCE [LARGE SCALE GENOMIC DNA]</scope>
    <source>
        <strain evidence="1 2">AN0101</strain>
    </source>
</reference>
<evidence type="ECO:0000313" key="2">
    <source>
        <dbReference type="Proteomes" id="UP000316887"/>
    </source>
</evidence>
<dbReference type="OrthoDB" id="7159482at2"/>
<sequence length="114" mass="12903">MSVVTPISSLSRSSSQVGFTRPEILRLMDIYGRMVSAGHWRDYALSFESSKASFAAFRRTAEHPECRIEKQPALRLKQGMWILYGEGGQVLKRSHELGNVLAPIERRLIKLIAD</sequence>
<organism evidence="1 2">
    <name type="scientific">Zymomonas mobilis</name>
    <dbReference type="NCBI Taxonomy" id="542"/>
    <lineage>
        <taxon>Bacteria</taxon>
        <taxon>Pseudomonadati</taxon>
        <taxon>Pseudomonadota</taxon>
        <taxon>Alphaproteobacteria</taxon>
        <taxon>Sphingomonadales</taxon>
        <taxon>Zymomonadaceae</taxon>
        <taxon>Zymomonas</taxon>
    </lineage>
</organism>
<comment type="caution">
    <text evidence="1">The sequence shown here is derived from an EMBL/GenBank/DDBJ whole genome shotgun (WGS) entry which is preliminary data.</text>
</comment>
<accession>A0A542W3D7</accession>